<dbReference type="GO" id="GO:0006888">
    <property type="term" value="P:endoplasmic reticulum to Golgi vesicle-mediated transport"/>
    <property type="evidence" value="ECO:0007669"/>
    <property type="project" value="TreeGrafter"/>
</dbReference>
<dbReference type="GO" id="GO:0031201">
    <property type="term" value="C:SNARE complex"/>
    <property type="evidence" value="ECO:0007669"/>
    <property type="project" value="TreeGrafter"/>
</dbReference>
<dbReference type="GO" id="GO:0005484">
    <property type="term" value="F:SNAP receptor activity"/>
    <property type="evidence" value="ECO:0007669"/>
    <property type="project" value="InterPro"/>
</dbReference>
<feature type="coiled-coil region" evidence="8">
    <location>
        <begin position="309"/>
        <end position="336"/>
    </location>
</feature>
<keyword evidence="4 10" id="KW-0812">Transmembrane</keyword>
<keyword evidence="3" id="KW-0813">Transport</keyword>
<proteinExistence type="inferred from homology"/>
<dbReference type="EMBL" id="JANEYF010000210">
    <property type="protein sequence ID" value="KAJ8971437.1"/>
    <property type="molecule type" value="Genomic_DNA"/>
</dbReference>
<evidence type="ECO:0000256" key="9">
    <source>
        <dbReference type="SAM" id="MobiDB-lite"/>
    </source>
</evidence>
<evidence type="ECO:0000256" key="10">
    <source>
        <dbReference type="SAM" id="Phobius"/>
    </source>
</evidence>
<comment type="caution">
    <text evidence="12">The sequence shown here is derived from an EMBL/GenBank/DDBJ whole genome shotgun (WGS) entry which is preliminary data.</text>
</comment>
<dbReference type="PANTHER" id="PTHR19957">
    <property type="entry name" value="SYNTAXIN"/>
    <property type="match status" value="1"/>
</dbReference>
<protein>
    <recommendedName>
        <fullName evidence="11">t-SNARE coiled-coil homology domain-containing protein</fullName>
    </recommendedName>
</protein>
<gene>
    <name evidence="12" type="ORF">NQ314_000693</name>
</gene>
<dbReference type="CDD" id="cd15844">
    <property type="entry name" value="SNARE_syntaxin5"/>
    <property type="match status" value="1"/>
</dbReference>
<dbReference type="Gene3D" id="1.20.58.70">
    <property type="match status" value="1"/>
</dbReference>
<dbReference type="Proteomes" id="UP001162156">
    <property type="component" value="Unassembled WGS sequence"/>
</dbReference>
<evidence type="ECO:0000256" key="7">
    <source>
        <dbReference type="ARBA" id="ARBA00023136"/>
    </source>
</evidence>
<dbReference type="InterPro" id="IPR045242">
    <property type="entry name" value="Syntaxin"/>
</dbReference>
<keyword evidence="5 10" id="KW-1133">Transmembrane helix</keyword>
<feature type="transmembrane region" description="Helical" evidence="10">
    <location>
        <begin position="349"/>
        <end position="369"/>
    </location>
</feature>
<dbReference type="InterPro" id="IPR000727">
    <property type="entry name" value="T_SNARE_dom"/>
</dbReference>
<name>A0AAV8ZVE6_9CUCU</name>
<evidence type="ECO:0000256" key="5">
    <source>
        <dbReference type="ARBA" id="ARBA00022989"/>
    </source>
</evidence>
<dbReference type="PROSITE" id="PS00914">
    <property type="entry name" value="SYNTAXIN"/>
    <property type="match status" value="1"/>
</dbReference>
<dbReference type="Pfam" id="PF05739">
    <property type="entry name" value="SNARE"/>
    <property type="match status" value="1"/>
</dbReference>
<organism evidence="12 13">
    <name type="scientific">Rhamnusium bicolor</name>
    <dbReference type="NCBI Taxonomy" id="1586634"/>
    <lineage>
        <taxon>Eukaryota</taxon>
        <taxon>Metazoa</taxon>
        <taxon>Ecdysozoa</taxon>
        <taxon>Arthropoda</taxon>
        <taxon>Hexapoda</taxon>
        <taxon>Insecta</taxon>
        <taxon>Pterygota</taxon>
        <taxon>Neoptera</taxon>
        <taxon>Endopterygota</taxon>
        <taxon>Coleoptera</taxon>
        <taxon>Polyphaga</taxon>
        <taxon>Cucujiformia</taxon>
        <taxon>Chrysomeloidea</taxon>
        <taxon>Cerambycidae</taxon>
        <taxon>Lepturinae</taxon>
        <taxon>Rhagiini</taxon>
        <taxon>Rhamnusium</taxon>
    </lineage>
</organism>
<dbReference type="GO" id="GO:0048278">
    <property type="term" value="P:vesicle docking"/>
    <property type="evidence" value="ECO:0007669"/>
    <property type="project" value="TreeGrafter"/>
</dbReference>
<dbReference type="GO" id="GO:0000139">
    <property type="term" value="C:Golgi membrane"/>
    <property type="evidence" value="ECO:0007669"/>
    <property type="project" value="TreeGrafter"/>
</dbReference>
<dbReference type="GO" id="GO:0006906">
    <property type="term" value="P:vesicle fusion"/>
    <property type="evidence" value="ECO:0007669"/>
    <property type="project" value="TreeGrafter"/>
</dbReference>
<keyword evidence="6 8" id="KW-0175">Coiled coil</keyword>
<keyword evidence="13" id="KW-1185">Reference proteome</keyword>
<dbReference type="SMART" id="SM00397">
    <property type="entry name" value="t_SNARE"/>
    <property type="match status" value="1"/>
</dbReference>
<reference evidence="12" key="1">
    <citation type="journal article" date="2023" name="Insect Mol. Biol.">
        <title>Genome sequencing provides insights into the evolution of gene families encoding plant cell wall-degrading enzymes in longhorned beetles.</title>
        <authorList>
            <person name="Shin N.R."/>
            <person name="Okamura Y."/>
            <person name="Kirsch R."/>
            <person name="Pauchet Y."/>
        </authorList>
    </citation>
    <scope>NUCLEOTIDE SEQUENCE</scope>
    <source>
        <strain evidence="12">RBIC_L_NR</strain>
    </source>
</reference>
<evidence type="ECO:0000259" key="11">
    <source>
        <dbReference type="PROSITE" id="PS50192"/>
    </source>
</evidence>
<comment type="subcellular location">
    <subcellularLocation>
        <location evidence="1">Membrane</location>
        <topology evidence="1">Single-pass type IV membrane protein</topology>
    </subcellularLocation>
</comment>
<evidence type="ECO:0000256" key="1">
    <source>
        <dbReference type="ARBA" id="ARBA00004211"/>
    </source>
</evidence>
<dbReference type="PROSITE" id="PS50192">
    <property type="entry name" value="T_SNARE"/>
    <property type="match status" value="1"/>
</dbReference>
<evidence type="ECO:0000256" key="2">
    <source>
        <dbReference type="ARBA" id="ARBA00009063"/>
    </source>
</evidence>
<comment type="similarity">
    <text evidence="2">Belongs to the syntaxin family.</text>
</comment>
<evidence type="ECO:0000256" key="3">
    <source>
        <dbReference type="ARBA" id="ARBA00022448"/>
    </source>
</evidence>
<evidence type="ECO:0000313" key="12">
    <source>
        <dbReference type="EMBL" id="KAJ8971437.1"/>
    </source>
</evidence>
<feature type="region of interest" description="Disordered" evidence="9">
    <location>
        <begin position="216"/>
        <end position="239"/>
    </location>
</feature>
<dbReference type="GO" id="GO:0000149">
    <property type="term" value="F:SNARE binding"/>
    <property type="evidence" value="ECO:0007669"/>
    <property type="project" value="TreeGrafter"/>
</dbReference>
<evidence type="ECO:0000256" key="8">
    <source>
        <dbReference type="SAM" id="Coils"/>
    </source>
</evidence>
<sequence>MLPRRRRTGSESEPLIAVGNDRFWPQSQTKTLTQINSAYPNNVSSDYYLEEDYYIEDYVEPEPVMTARDRTSEFVNTIQTLQGRNLQRAIAARDPKKSRVIQSHSEFMLIAKNIGKNIASTYAKLEKLTLLAKRKSLFDDRTAEIQELTYIIKGDLSSLNQHIAQLQDVSKRQRQSTNGKHLQSHSSSVVLALQSKLASMSTDFKQILEVRTENLRHQKSRRDQFSQGGLPPPPVSSTAQGSLLFQEQDQVTINLETTALIPKQQSQMQAALMYDETDNYLQSRAETMQNIESTIVELGGIFQQLAHMVKEQEEMVERIDTNVQDAELNIEAAHAQIVKYFQTISSNRWLMIKIFGVLIFFFIFFVVFLA</sequence>
<feature type="domain" description="T-SNARE coiled-coil homology" evidence="11">
    <location>
        <begin position="278"/>
        <end position="340"/>
    </location>
</feature>
<dbReference type="PANTHER" id="PTHR19957:SF3">
    <property type="entry name" value="SYNTAXIN-5"/>
    <property type="match status" value="1"/>
</dbReference>
<dbReference type="FunFam" id="1.20.58.70:FF:000022">
    <property type="entry name" value="Syntaxin-5"/>
    <property type="match status" value="1"/>
</dbReference>
<dbReference type="SUPFAM" id="SSF47661">
    <property type="entry name" value="t-snare proteins"/>
    <property type="match status" value="1"/>
</dbReference>
<dbReference type="AlphaFoldDB" id="A0AAV8ZVE6"/>
<evidence type="ECO:0000256" key="4">
    <source>
        <dbReference type="ARBA" id="ARBA00022692"/>
    </source>
</evidence>
<dbReference type="InterPro" id="IPR006012">
    <property type="entry name" value="Syntaxin/epimorphin_CS"/>
</dbReference>
<dbReference type="GO" id="GO:0006886">
    <property type="term" value="P:intracellular protein transport"/>
    <property type="evidence" value="ECO:0007669"/>
    <property type="project" value="InterPro"/>
</dbReference>
<keyword evidence="7 10" id="KW-0472">Membrane</keyword>
<dbReference type="InterPro" id="IPR010989">
    <property type="entry name" value="SNARE"/>
</dbReference>
<accession>A0AAV8ZVE6</accession>
<evidence type="ECO:0000313" key="13">
    <source>
        <dbReference type="Proteomes" id="UP001162156"/>
    </source>
</evidence>
<evidence type="ECO:0000256" key="6">
    <source>
        <dbReference type="ARBA" id="ARBA00023054"/>
    </source>
</evidence>